<keyword evidence="7" id="KW-0119">Carbohydrate metabolism</keyword>
<dbReference type="InterPro" id="IPR015443">
    <property type="entry name" value="Aldose_1-epimerase"/>
</dbReference>
<organism evidence="13 14">
    <name type="scientific">Akkermansia muciniphila</name>
    <dbReference type="NCBI Taxonomy" id="239935"/>
    <lineage>
        <taxon>Bacteria</taxon>
        <taxon>Pseudomonadati</taxon>
        <taxon>Verrucomicrobiota</taxon>
        <taxon>Verrucomicrobiia</taxon>
        <taxon>Verrucomicrobiales</taxon>
        <taxon>Akkermansiaceae</taxon>
        <taxon>Akkermansia</taxon>
    </lineage>
</organism>
<protein>
    <recommendedName>
        <fullName evidence="5">Aldose 1-epimerase</fullName>
        <ecNumber evidence="4">5.1.3.3</ecNumber>
    </recommendedName>
    <alternativeName>
        <fullName evidence="9">Galactose mutarotase</fullName>
    </alternativeName>
    <alternativeName>
        <fullName evidence="8">Type-1 mutarotase</fullName>
    </alternativeName>
</protein>
<dbReference type="EC" id="5.1.3.3" evidence="4"/>
<dbReference type="PANTHER" id="PTHR10091">
    <property type="entry name" value="ALDOSE-1-EPIMERASE"/>
    <property type="match status" value="1"/>
</dbReference>
<feature type="binding site" evidence="11">
    <location>
        <position position="233"/>
    </location>
    <ligand>
        <name>beta-D-galactose</name>
        <dbReference type="ChEBI" id="CHEBI:27667"/>
    </ligand>
</feature>
<evidence type="ECO:0000313" key="14">
    <source>
        <dbReference type="Proteomes" id="UP000236000"/>
    </source>
</evidence>
<evidence type="ECO:0000256" key="3">
    <source>
        <dbReference type="ARBA" id="ARBA00006206"/>
    </source>
</evidence>
<dbReference type="InterPro" id="IPR047215">
    <property type="entry name" value="Galactose_mutarotase-like"/>
</dbReference>
<comment type="catalytic activity">
    <reaction evidence="1">
        <text>alpha-D-glucose = beta-D-glucose</text>
        <dbReference type="Rhea" id="RHEA:10264"/>
        <dbReference type="ChEBI" id="CHEBI:15903"/>
        <dbReference type="ChEBI" id="CHEBI:17925"/>
        <dbReference type="EC" id="5.1.3.3"/>
    </reaction>
</comment>
<accession>A0A2N8HEI9</accession>
<evidence type="ECO:0000256" key="8">
    <source>
        <dbReference type="ARBA" id="ARBA00032300"/>
    </source>
</evidence>
<name>A0A2N8HEI9_9BACT</name>
<dbReference type="RefSeq" id="WP_102713081.1">
    <property type="nucleotide sequence ID" value="NZ_PJKA01000009.1"/>
</dbReference>
<comment type="pathway">
    <text evidence="2">Carbohydrate metabolism; hexose metabolism.</text>
</comment>
<evidence type="ECO:0000256" key="10">
    <source>
        <dbReference type="PIRSR" id="PIRSR005096-1"/>
    </source>
</evidence>
<proteinExistence type="inferred from homology"/>
<dbReference type="SUPFAM" id="SSF74650">
    <property type="entry name" value="Galactose mutarotase-like"/>
    <property type="match status" value="1"/>
</dbReference>
<sequence>MIFGTLPGGAPVELFELSSDKLTVRISNYGGRIISVVKDGMDMIVGPKHFEDMLKDTCYCGAICGRVANRIAKGRFSIDGDSHAVAVNNGPNHLHGGIQGFDSKIWQVQEATRSTLVLTLHSADGEENYPGNLEVVATYTVVEETLHLRLEAYADAATIVNLTNHAYWNLSSKPTIDSMTLEVRASAYTPVDATNIPDGRILPVEGTDFDLRKATLLGERNSAAHPDTAAGLDHNYVLDSEPGDKIAAILLDPESGHRLMVATDAPGLQVYTGEYLPQARQGIALEAQGFPNAVNTPHFPSVILRPGQSATRNITWTVR</sequence>
<dbReference type="OrthoDB" id="9779408at2"/>
<dbReference type="PROSITE" id="PS00545">
    <property type="entry name" value="ALDOSE_1_EPIMERASE"/>
    <property type="match status" value="1"/>
</dbReference>
<dbReference type="EMBL" id="PJKA01000009">
    <property type="protein sequence ID" value="PNC18462.1"/>
    <property type="molecule type" value="Genomic_DNA"/>
</dbReference>
<evidence type="ECO:0000256" key="5">
    <source>
        <dbReference type="ARBA" id="ARBA00014165"/>
    </source>
</evidence>
<evidence type="ECO:0000256" key="2">
    <source>
        <dbReference type="ARBA" id="ARBA00005028"/>
    </source>
</evidence>
<feature type="active site" description="Proton donor" evidence="10">
    <location>
        <position position="165"/>
    </location>
</feature>
<comment type="similarity">
    <text evidence="3">Belongs to the aldose epimerase family.</text>
</comment>
<dbReference type="GO" id="GO:0004034">
    <property type="term" value="F:aldose 1-epimerase activity"/>
    <property type="evidence" value="ECO:0007669"/>
    <property type="project" value="UniProtKB-EC"/>
</dbReference>
<comment type="caution">
    <text evidence="13">The sequence shown here is derived from an EMBL/GenBank/DDBJ whole genome shotgun (WGS) entry which is preliminary data.</text>
</comment>
<evidence type="ECO:0000256" key="1">
    <source>
        <dbReference type="ARBA" id="ARBA00001614"/>
    </source>
</evidence>
<gene>
    <name evidence="13" type="ORF">CXU22_04725</name>
</gene>
<dbReference type="GO" id="GO:0006006">
    <property type="term" value="P:glucose metabolic process"/>
    <property type="evidence" value="ECO:0007669"/>
    <property type="project" value="TreeGrafter"/>
</dbReference>
<evidence type="ECO:0000256" key="7">
    <source>
        <dbReference type="ARBA" id="ARBA00023277"/>
    </source>
</evidence>
<dbReference type="UniPathway" id="UPA00242"/>
<dbReference type="Proteomes" id="UP000236000">
    <property type="component" value="Unassembled WGS sequence"/>
</dbReference>
<dbReference type="GO" id="GO:0030246">
    <property type="term" value="F:carbohydrate binding"/>
    <property type="evidence" value="ECO:0007669"/>
    <property type="project" value="InterPro"/>
</dbReference>
<evidence type="ECO:0000256" key="9">
    <source>
        <dbReference type="ARBA" id="ARBA00033373"/>
    </source>
</evidence>
<dbReference type="InterPro" id="IPR011013">
    <property type="entry name" value="Gal_mutarotase_sf_dom"/>
</dbReference>
<dbReference type="Gene3D" id="2.70.98.10">
    <property type="match status" value="1"/>
</dbReference>
<evidence type="ECO:0000256" key="11">
    <source>
        <dbReference type="PIRSR" id="PIRSR005096-2"/>
    </source>
</evidence>
<feature type="binding site" evidence="12">
    <location>
        <begin position="165"/>
        <end position="167"/>
    </location>
    <ligand>
        <name>beta-D-galactose</name>
        <dbReference type="ChEBI" id="CHEBI:27667"/>
    </ligand>
</feature>
<dbReference type="AlphaFoldDB" id="A0A2N8HEI9"/>
<keyword evidence="6" id="KW-0413">Isomerase</keyword>
<feature type="active site" description="Proton acceptor" evidence="10">
    <location>
        <position position="286"/>
    </location>
</feature>
<evidence type="ECO:0000313" key="13">
    <source>
        <dbReference type="EMBL" id="PNC18462.1"/>
    </source>
</evidence>
<dbReference type="InterPro" id="IPR018052">
    <property type="entry name" value="Ald1_epimerase_CS"/>
</dbReference>
<evidence type="ECO:0000256" key="12">
    <source>
        <dbReference type="PIRSR" id="PIRSR005096-3"/>
    </source>
</evidence>
<dbReference type="Pfam" id="PF01263">
    <property type="entry name" value="Aldose_epim"/>
    <property type="match status" value="1"/>
</dbReference>
<feature type="binding site" evidence="12">
    <location>
        <begin position="69"/>
        <end position="70"/>
    </location>
    <ligand>
        <name>beta-D-galactose</name>
        <dbReference type="ChEBI" id="CHEBI:27667"/>
    </ligand>
</feature>
<evidence type="ECO:0000256" key="6">
    <source>
        <dbReference type="ARBA" id="ARBA00023235"/>
    </source>
</evidence>
<dbReference type="InterPro" id="IPR008183">
    <property type="entry name" value="Aldose_1/G6P_1-epimerase"/>
</dbReference>
<dbReference type="PIRSF" id="PIRSF005096">
    <property type="entry name" value="GALM"/>
    <property type="match status" value="1"/>
</dbReference>
<dbReference type="PANTHER" id="PTHR10091:SF0">
    <property type="entry name" value="GALACTOSE MUTAROTASE"/>
    <property type="match status" value="1"/>
</dbReference>
<dbReference type="GO" id="GO:0033499">
    <property type="term" value="P:galactose catabolic process via UDP-galactose, Leloir pathway"/>
    <property type="evidence" value="ECO:0007669"/>
    <property type="project" value="TreeGrafter"/>
</dbReference>
<reference evidence="13 14" key="1">
    <citation type="journal article" date="2017" name="BMC Genomics">
        <title>Genome sequencing of 39 Akkermansia muciniphila isolates reveals its population structure, genomic and functional diverisity, and global distribution in mammalian gut microbiotas.</title>
        <authorList>
            <person name="Guo X."/>
            <person name="Li S."/>
            <person name="Zhang J."/>
            <person name="Wu F."/>
            <person name="Li X."/>
            <person name="Wu D."/>
            <person name="Zhang M."/>
            <person name="Ou Z."/>
            <person name="Jie Z."/>
            <person name="Yan Q."/>
            <person name="Li P."/>
            <person name="Yi J."/>
            <person name="Peng Y."/>
        </authorList>
    </citation>
    <scope>NUCLEOTIDE SEQUENCE [LARGE SCALE GENOMIC DNA]</scope>
    <source>
        <strain evidence="13 14">GP24</strain>
    </source>
</reference>
<dbReference type="CDD" id="cd09019">
    <property type="entry name" value="galactose_mutarotase_like"/>
    <property type="match status" value="1"/>
</dbReference>
<dbReference type="InterPro" id="IPR014718">
    <property type="entry name" value="GH-type_carb-bd"/>
</dbReference>
<evidence type="ECO:0000256" key="4">
    <source>
        <dbReference type="ARBA" id="ARBA00013185"/>
    </source>
</evidence>